<sequence length="75" mass="8756">MDNKEFLKKVGLKLKVIRSLRGISQDDIVNRLDIDKSYYSKVERGLTNPTLLYMKNLSDFLEVKLEDLLNLNINI</sequence>
<dbReference type="GO" id="GO:0003700">
    <property type="term" value="F:DNA-binding transcription factor activity"/>
    <property type="evidence" value="ECO:0007669"/>
    <property type="project" value="TreeGrafter"/>
</dbReference>
<evidence type="ECO:0000259" key="2">
    <source>
        <dbReference type="PROSITE" id="PS50943"/>
    </source>
</evidence>
<evidence type="ECO:0000313" key="3">
    <source>
        <dbReference type="EMBL" id="HIS35804.1"/>
    </source>
</evidence>
<dbReference type="Gene3D" id="1.10.260.40">
    <property type="entry name" value="lambda repressor-like DNA-binding domains"/>
    <property type="match status" value="1"/>
</dbReference>
<dbReference type="CDD" id="cd00093">
    <property type="entry name" value="HTH_XRE"/>
    <property type="match status" value="1"/>
</dbReference>
<dbReference type="EMBL" id="DVIU01000086">
    <property type="protein sequence ID" value="HIS35804.1"/>
    <property type="molecule type" value="Genomic_DNA"/>
</dbReference>
<reference evidence="3" key="1">
    <citation type="submission" date="2020-10" db="EMBL/GenBank/DDBJ databases">
        <authorList>
            <person name="Gilroy R."/>
        </authorList>
    </citation>
    <scope>NUCLEOTIDE SEQUENCE</scope>
    <source>
        <strain evidence="3">6276</strain>
    </source>
</reference>
<feature type="domain" description="HTH cro/C1-type" evidence="2">
    <location>
        <begin position="14"/>
        <end position="68"/>
    </location>
</feature>
<reference evidence="3" key="2">
    <citation type="journal article" date="2021" name="PeerJ">
        <title>Extensive microbial diversity within the chicken gut microbiome revealed by metagenomics and culture.</title>
        <authorList>
            <person name="Gilroy R."/>
            <person name="Ravi A."/>
            <person name="Getino M."/>
            <person name="Pursley I."/>
            <person name="Horton D.L."/>
            <person name="Alikhan N.F."/>
            <person name="Baker D."/>
            <person name="Gharbi K."/>
            <person name="Hall N."/>
            <person name="Watson M."/>
            <person name="Adriaenssens E.M."/>
            <person name="Foster-Nyarko E."/>
            <person name="Jarju S."/>
            <person name="Secka A."/>
            <person name="Antonio M."/>
            <person name="Oren A."/>
            <person name="Chaudhuri R.R."/>
            <person name="La Ragione R."/>
            <person name="Hildebrand F."/>
            <person name="Pallen M.J."/>
        </authorList>
    </citation>
    <scope>NUCLEOTIDE SEQUENCE</scope>
    <source>
        <strain evidence="3">6276</strain>
    </source>
</reference>
<dbReference type="GO" id="GO:0005829">
    <property type="term" value="C:cytosol"/>
    <property type="evidence" value="ECO:0007669"/>
    <property type="project" value="TreeGrafter"/>
</dbReference>
<dbReference type="AlphaFoldDB" id="A0A9D1EY96"/>
<dbReference type="InterPro" id="IPR050807">
    <property type="entry name" value="TransReg_Diox_bact_type"/>
</dbReference>
<dbReference type="SUPFAM" id="SSF47413">
    <property type="entry name" value="lambda repressor-like DNA-binding domains"/>
    <property type="match status" value="1"/>
</dbReference>
<accession>A0A9D1EY96</accession>
<dbReference type="GO" id="GO:0003677">
    <property type="term" value="F:DNA binding"/>
    <property type="evidence" value="ECO:0007669"/>
    <property type="project" value="UniProtKB-KW"/>
</dbReference>
<dbReference type="InterPro" id="IPR010982">
    <property type="entry name" value="Lambda_DNA-bd_dom_sf"/>
</dbReference>
<organism evidence="3 4">
    <name type="scientific">Candidatus Scatousia excrementigallinarum</name>
    <dbReference type="NCBI Taxonomy" id="2840935"/>
    <lineage>
        <taxon>Bacteria</taxon>
        <taxon>Candidatus Scatousia</taxon>
    </lineage>
</organism>
<dbReference type="Pfam" id="PF01381">
    <property type="entry name" value="HTH_3"/>
    <property type="match status" value="1"/>
</dbReference>
<evidence type="ECO:0000313" key="4">
    <source>
        <dbReference type="Proteomes" id="UP000823928"/>
    </source>
</evidence>
<dbReference type="PROSITE" id="PS50943">
    <property type="entry name" value="HTH_CROC1"/>
    <property type="match status" value="1"/>
</dbReference>
<dbReference type="PANTHER" id="PTHR46797:SF1">
    <property type="entry name" value="METHYLPHOSPHONATE SYNTHASE"/>
    <property type="match status" value="1"/>
</dbReference>
<dbReference type="PANTHER" id="PTHR46797">
    <property type="entry name" value="HTH-TYPE TRANSCRIPTIONAL REGULATOR"/>
    <property type="match status" value="1"/>
</dbReference>
<dbReference type="SMART" id="SM00530">
    <property type="entry name" value="HTH_XRE"/>
    <property type="match status" value="1"/>
</dbReference>
<proteinExistence type="predicted"/>
<name>A0A9D1EY96_9BACT</name>
<protein>
    <submittedName>
        <fullName evidence="3">Helix-turn-helix transcriptional regulator</fullName>
    </submittedName>
</protein>
<keyword evidence="1" id="KW-0238">DNA-binding</keyword>
<dbReference type="Proteomes" id="UP000823928">
    <property type="component" value="Unassembled WGS sequence"/>
</dbReference>
<gene>
    <name evidence="3" type="ORF">IAC10_04145</name>
</gene>
<evidence type="ECO:0000256" key="1">
    <source>
        <dbReference type="ARBA" id="ARBA00023125"/>
    </source>
</evidence>
<comment type="caution">
    <text evidence="3">The sequence shown here is derived from an EMBL/GenBank/DDBJ whole genome shotgun (WGS) entry which is preliminary data.</text>
</comment>
<dbReference type="InterPro" id="IPR001387">
    <property type="entry name" value="Cro/C1-type_HTH"/>
</dbReference>